<evidence type="ECO:0000313" key="2">
    <source>
        <dbReference type="Proteomes" id="UP000092993"/>
    </source>
</evidence>
<dbReference type="EMBL" id="LUGG01000024">
    <property type="protein sequence ID" value="OBZ67411.1"/>
    <property type="molecule type" value="Genomic_DNA"/>
</dbReference>
<organism evidence="1 2">
    <name type="scientific">Grifola frondosa</name>
    <name type="common">Maitake</name>
    <name type="synonym">Polyporus frondosus</name>
    <dbReference type="NCBI Taxonomy" id="5627"/>
    <lineage>
        <taxon>Eukaryota</taxon>
        <taxon>Fungi</taxon>
        <taxon>Dikarya</taxon>
        <taxon>Basidiomycota</taxon>
        <taxon>Agaricomycotina</taxon>
        <taxon>Agaricomycetes</taxon>
        <taxon>Polyporales</taxon>
        <taxon>Grifolaceae</taxon>
        <taxon>Grifola</taxon>
    </lineage>
</organism>
<dbReference type="AlphaFoldDB" id="A0A1C7LRJ4"/>
<dbReference type="OrthoDB" id="5429442at2759"/>
<gene>
    <name evidence="1" type="ORF">A0H81_12515</name>
</gene>
<keyword evidence="2" id="KW-1185">Reference proteome</keyword>
<sequence length="189" mass="20950">MLAISTMCIGENSAVLAVHYLNVQLTALYENALHCLTHHPDTKNLEENSQITQPNLPASGVDALFYAKFDKPVLEFICKHDAILRLKVKEGHYNLGHKTYTRTTAEDVKLPADLELTFRFGFDVRKIIGQDSKIENGQNLIQLVILDLKNAKLISSKPELHMGTGSALAIRLAEGEDVCSFSSSVTLKE</sequence>
<reference evidence="1 2" key="1">
    <citation type="submission" date="2016-03" db="EMBL/GenBank/DDBJ databases">
        <title>Whole genome sequencing of Grifola frondosa 9006-11.</title>
        <authorList>
            <person name="Min B."/>
            <person name="Park H."/>
            <person name="Kim J.-G."/>
            <person name="Cho H."/>
            <person name="Oh Y.-L."/>
            <person name="Kong W.-S."/>
            <person name="Choi I.-G."/>
        </authorList>
    </citation>
    <scope>NUCLEOTIDE SEQUENCE [LARGE SCALE GENOMIC DNA]</scope>
    <source>
        <strain evidence="1 2">9006-11</strain>
    </source>
</reference>
<comment type="caution">
    <text evidence="1">The sequence shown here is derived from an EMBL/GenBank/DDBJ whole genome shotgun (WGS) entry which is preliminary data.</text>
</comment>
<name>A0A1C7LRJ4_GRIFR</name>
<dbReference type="Proteomes" id="UP000092993">
    <property type="component" value="Unassembled WGS sequence"/>
</dbReference>
<evidence type="ECO:0000313" key="1">
    <source>
        <dbReference type="EMBL" id="OBZ67411.1"/>
    </source>
</evidence>
<accession>A0A1C7LRJ4</accession>
<proteinExistence type="predicted"/>
<protein>
    <submittedName>
        <fullName evidence="1">Uncharacterized protein</fullName>
    </submittedName>
</protein>
<dbReference type="STRING" id="5627.A0A1C7LRJ4"/>